<gene>
    <name evidence="1" type="ORF">CBM2586_A10289</name>
</gene>
<proteinExistence type="predicted"/>
<dbReference type="AlphaFoldDB" id="A0A375B9Q8"/>
<comment type="caution">
    <text evidence="1">The sequence shown here is derived from an EMBL/GenBank/DDBJ whole genome shotgun (WGS) entry which is preliminary data.</text>
</comment>
<reference evidence="1" key="1">
    <citation type="submission" date="2018-01" db="EMBL/GenBank/DDBJ databases">
        <authorList>
            <person name="Clerissi C."/>
        </authorList>
    </citation>
    <scope>NUCLEOTIDE SEQUENCE</scope>
    <source>
        <strain evidence="1">Cupriavidus taiwanensis LMG 19430</strain>
    </source>
</reference>
<sequence length="66" mass="7771">MELRPSICHVPRDWLLSYLTSLSLFRFEILMWKKVTSRPDEVLSNFVKCTDWRGSPGAHEHSLQPK</sequence>
<dbReference type="EMBL" id="OFSN01000001">
    <property type="protein sequence ID" value="SOY40324.1"/>
    <property type="molecule type" value="Genomic_DNA"/>
</dbReference>
<organism evidence="1">
    <name type="scientific">Cupriavidus taiwanensis</name>
    <dbReference type="NCBI Taxonomy" id="164546"/>
    <lineage>
        <taxon>Bacteria</taxon>
        <taxon>Pseudomonadati</taxon>
        <taxon>Pseudomonadota</taxon>
        <taxon>Betaproteobacteria</taxon>
        <taxon>Burkholderiales</taxon>
        <taxon>Burkholderiaceae</taxon>
        <taxon>Cupriavidus</taxon>
    </lineage>
</organism>
<accession>A0A375B9Q8</accession>
<protein>
    <submittedName>
        <fullName evidence="1">Uncharacterized protein</fullName>
    </submittedName>
</protein>
<evidence type="ECO:0000313" key="1">
    <source>
        <dbReference type="EMBL" id="SOY40324.1"/>
    </source>
</evidence>
<dbReference type="Proteomes" id="UP000257016">
    <property type="component" value="Unassembled WGS sequence"/>
</dbReference>
<name>A0A375B9Q8_9BURK</name>